<dbReference type="Proteomes" id="UP000053095">
    <property type="component" value="Unassembled WGS sequence"/>
</dbReference>
<feature type="compositionally biased region" description="Polar residues" evidence="5">
    <location>
        <begin position="51"/>
        <end position="62"/>
    </location>
</feature>
<keyword evidence="8" id="KW-1185">Reference proteome</keyword>
<dbReference type="GO" id="GO:0008270">
    <property type="term" value="F:zinc ion binding"/>
    <property type="evidence" value="ECO:0007669"/>
    <property type="project" value="UniProtKB-KW"/>
</dbReference>
<feature type="compositionally biased region" description="Polar residues" evidence="5">
    <location>
        <begin position="183"/>
        <end position="195"/>
    </location>
</feature>
<evidence type="ECO:0000256" key="2">
    <source>
        <dbReference type="ARBA" id="ARBA00022771"/>
    </source>
</evidence>
<feature type="compositionally biased region" description="Basic and acidic residues" evidence="5">
    <location>
        <begin position="562"/>
        <end position="575"/>
    </location>
</feature>
<comment type="caution">
    <text evidence="7">The sequence shown here is derived from an EMBL/GenBank/DDBJ whole genome shotgun (WGS) entry which is preliminary data.</text>
</comment>
<gene>
    <name evidence="7" type="ORF">TCE0_033r08920</name>
</gene>
<evidence type="ECO:0000313" key="7">
    <source>
        <dbReference type="EMBL" id="GAM38303.1"/>
    </source>
</evidence>
<feature type="region of interest" description="Disordered" evidence="5">
    <location>
        <begin position="180"/>
        <end position="218"/>
    </location>
</feature>
<protein>
    <submittedName>
        <fullName evidence="7">MIZ zinc finger domain protein</fullName>
    </submittedName>
</protein>
<feature type="region of interest" description="Disordered" evidence="5">
    <location>
        <begin position="550"/>
        <end position="592"/>
    </location>
</feature>
<accession>A0A6V8HAU9</accession>
<feature type="compositionally biased region" description="Low complexity" evidence="5">
    <location>
        <begin position="63"/>
        <end position="72"/>
    </location>
</feature>
<proteinExistence type="predicted"/>
<evidence type="ECO:0000313" key="8">
    <source>
        <dbReference type="Proteomes" id="UP000053095"/>
    </source>
</evidence>
<feature type="region of interest" description="Disordered" evidence="5">
    <location>
        <begin position="1"/>
        <end position="75"/>
    </location>
</feature>
<sequence>MMRMSSNTPVHQNLIQNNTSPCIPHRRPSNVHTDTHSGRPHPLPANPISHLHTSPNTVSNAGQQRQQQHQQQASPQNIALNAGAFQPAQALQPNLFTSQFPGSFHPPPPPPQYTVASQSPLPANIAAPHQTLPPTLQIQSAFPHMGQNSTGHPASAALYPQYVSPVISPNMGPNISLKIQPMFSPTQPTPSNTGQLRHPQRAPQPAPSAPSPLSVQPGVTPFSLYPQVPLRPLPPYPVPKQPPQHNPNAKPLPDIIQYFSGFSVAPQRLPPNRSSFTWNFTVPREALRLKPDLVKRPNGTGVVPVLSDGNMSWRLRCVKYQGRLDIESVATWSHAESSWPDVVYIHINNKEVHRSPNTKGLPISINSFLVDGTNEIRVNVLHSKEQRASNISYAIAVEVLQVKSPENFRKMVRRLPAQETRQQIQARLSSNNTDDDELMIMDDFISIDLRDPFTTRVFEIPVRSLSCTHGECFDLYTFLQTLAAKAMGDKHTIYVRCPICRKDARPDLLVVDDFLTEVRASLSKENKLETAKAVRVKSDGSWYAVLDTESDSRTTTSRKRDRTSFESDLVKDENRPASTPRATATPEVIELD</sequence>
<dbReference type="GO" id="GO:0061665">
    <property type="term" value="F:SUMO ligase activity"/>
    <property type="evidence" value="ECO:0007669"/>
    <property type="project" value="TreeGrafter"/>
</dbReference>
<dbReference type="PANTHER" id="PTHR10782">
    <property type="entry name" value="ZINC FINGER MIZ DOMAIN-CONTAINING PROTEIN"/>
    <property type="match status" value="1"/>
</dbReference>
<dbReference type="InterPro" id="IPR013083">
    <property type="entry name" value="Znf_RING/FYVE/PHD"/>
</dbReference>
<dbReference type="PROSITE" id="PS51044">
    <property type="entry name" value="ZF_SP_RING"/>
    <property type="match status" value="1"/>
</dbReference>
<evidence type="ECO:0000256" key="5">
    <source>
        <dbReference type="SAM" id="MobiDB-lite"/>
    </source>
</evidence>
<evidence type="ECO:0000256" key="4">
    <source>
        <dbReference type="PROSITE-ProRule" id="PRU00452"/>
    </source>
</evidence>
<dbReference type="EMBL" id="DF933829">
    <property type="protein sequence ID" value="GAM38303.1"/>
    <property type="molecule type" value="Genomic_DNA"/>
</dbReference>
<reference evidence="8" key="1">
    <citation type="journal article" date="2015" name="Genome Announc.">
        <title>Draft genome sequence of Talaromyces cellulolyticus strain Y-94, a source of lignocellulosic biomass-degrading enzymes.</title>
        <authorList>
            <person name="Fujii T."/>
            <person name="Koike H."/>
            <person name="Sawayama S."/>
            <person name="Yano S."/>
            <person name="Inoue H."/>
        </authorList>
    </citation>
    <scope>NUCLEOTIDE SEQUENCE [LARGE SCALE GENOMIC DNA]</scope>
    <source>
        <strain evidence="8">Y-94</strain>
    </source>
</reference>
<organism evidence="7 8">
    <name type="scientific">Talaromyces pinophilus</name>
    <name type="common">Penicillium pinophilum</name>
    <dbReference type="NCBI Taxonomy" id="128442"/>
    <lineage>
        <taxon>Eukaryota</taxon>
        <taxon>Fungi</taxon>
        <taxon>Dikarya</taxon>
        <taxon>Ascomycota</taxon>
        <taxon>Pezizomycotina</taxon>
        <taxon>Eurotiomycetes</taxon>
        <taxon>Eurotiomycetidae</taxon>
        <taxon>Eurotiales</taxon>
        <taxon>Trichocomaceae</taxon>
        <taxon>Talaromyces</taxon>
        <taxon>Talaromyces sect. Talaromyces</taxon>
    </lineage>
</organism>
<dbReference type="GO" id="GO:0016925">
    <property type="term" value="P:protein sumoylation"/>
    <property type="evidence" value="ECO:0007669"/>
    <property type="project" value="TreeGrafter"/>
</dbReference>
<keyword evidence="2 4" id="KW-0863">Zinc-finger</keyword>
<dbReference type="Pfam" id="PF02891">
    <property type="entry name" value="zf-MIZ"/>
    <property type="match status" value="1"/>
</dbReference>
<dbReference type="GO" id="GO:0000785">
    <property type="term" value="C:chromatin"/>
    <property type="evidence" value="ECO:0007669"/>
    <property type="project" value="TreeGrafter"/>
</dbReference>
<feature type="domain" description="SP-RING-type" evidence="6">
    <location>
        <begin position="434"/>
        <end position="524"/>
    </location>
</feature>
<feature type="region of interest" description="Disordered" evidence="5">
    <location>
        <begin position="96"/>
        <end position="115"/>
    </location>
</feature>
<evidence type="ECO:0000256" key="3">
    <source>
        <dbReference type="ARBA" id="ARBA00022833"/>
    </source>
</evidence>
<name>A0A6V8HAU9_TALPI</name>
<feature type="compositionally biased region" description="Polar residues" evidence="5">
    <location>
        <begin position="1"/>
        <end position="21"/>
    </location>
</feature>
<keyword evidence="3" id="KW-0862">Zinc</keyword>
<dbReference type="AlphaFoldDB" id="A0A6V8HAU9"/>
<evidence type="ECO:0000256" key="1">
    <source>
        <dbReference type="ARBA" id="ARBA00022723"/>
    </source>
</evidence>
<dbReference type="PANTHER" id="PTHR10782:SF4">
    <property type="entry name" value="TONALLI, ISOFORM E"/>
    <property type="match status" value="1"/>
</dbReference>
<dbReference type="Gene3D" id="3.30.40.10">
    <property type="entry name" value="Zinc/RING finger domain, C3HC4 (zinc finger)"/>
    <property type="match status" value="1"/>
</dbReference>
<keyword evidence="1" id="KW-0479">Metal-binding</keyword>
<dbReference type="InterPro" id="IPR004181">
    <property type="entry name" value="Znf_MIZ"/>
</dbReference>
<evidence type="ECO:0000259" key="6">
    <source>
        <dbReference type="PROSITE" id="PS51044"/>
    </source>
</evidence>